<dbReference type="InterPro" id="IPR025282">
    <property type="entry name" value="DUF4214"/>
</dbReference>
<evidence type="ECO:0000313" key="2">
    <source>
        <dbReference type="EMBL" id="SFV03137.1"/>
    </source>
</evidence>
<dbReference type="SUPFAM" id="SSF51120">
    <property type="entry name" value="beta-Roll"/>
    <property type="match status" value="1"/>
</dbReference>
<dbReference type="InterPro" id="IPR011049">
    <property type="entry name" value="Serralysin-like_metalloprot_C"/>
</dbReference>
<dbReference type="EMBL" id="FPBO01000021">
    <property type="protein sequence ID" value="SFV03137.1"/>
    <property type="molecule type" value="Genomic_DNA"/>
</dbReference>
<feature type="domain" description="DUF4214" evidence="1">
    <location>
        <begin position="226"/>
        <end position="269"/>
    </location>
</feature>
<sequence>MYEESTSTVTGALQAANPTVFTTETLNTILTLATKTGTNVSIQTVTADASGNVTVAAGTEVVMIDSSDTAVTTIKPPVNAPVLIFEGKGGVIVTVDDDGAATVPSGTGVVDRVIVGSSGNDSIIIADGKNTQVTLGSGDSTVVTGHGVDTVVAGLGDSTVTGGAGDYAVVKLAGNANNFAVTTKDGHAVITNSATGVKTDITKIQYVQLDNGNALVFAKDKVEASVTALFEAAFGRTADAGGLDYWFDLARGGASLKQIADAFVTSAEFGVNNLLSNETFINNLYNNTFGRDGEAAGMAYWLGVLNSGATRADIVRSFAQVHTLNVTGETANHEATVVGNVNIVTGII</sequence>
<dbReference type="Gene3D" id="1.10.3130.20">
    <property type="entry name" value="Phycobilisome linker domain"/>
    <property type="match status" value="1"/>
</dbReference>
<proteinExistence type="predicted"/>
<protein>
    <recommendedName>
        <fullName evidence="1">DUF4214 domain-containing protein</fullName>
    </recommendedName>
</protein>
<dbReference type="InterPro" id="IPR038255">
    <property type="entry name" value="PBS_linker_sf"/>
</dbReference>
<name>A0A1I7L0C3_9BURK</name>
<dbReference type="AlphaFoldDB" id="A0A1I7L0C3"/>
<feature type="domain" description="DUF4214" evidence="1">
    <location>
        <begin position="275"/>
        <end position="320"/>
    </location>
</feature>
<evidence type="ECO:0000313" key="3">
    <source>
        <dbReference type="Proteomes" id="UP000199391"/>
    </source>
</evidence>
<dbReference type="STRING" id="1035707.SAMN05216552_1021119"/>
<dbReference type="Pfam" id="PF13946">
    <property type="entry name" value="DUF4214"/>
    <property type="match status" value="2"/>
</dbReference>
<accession>A0A1I7L0C3</accession>
<keyword evidence="3" id="KW-1185">Reference proteome</keyword>
<reference evidence="3" key="1">
    <citation type="submission" date="2016-10" db="EMBL/GenBank/DDBJ databases">
        <authorList>
            <person name="Varghese N."/>
            <person name="Submissions S."/>
        </authorList>
    </citation>
    <scope>NUCLEOTIDE SEQUENCE [LARGE SCALE GENOMIC DNA]</scope>
    <source>
        <strain evidence="3">CGMCC 1.11014</strain>
    </source>
</reference>
<dbReference type="OrthoDB" id="8750466at2"/>
<organism evidence="2 3">
    <name type="scientific">Pseudoduganella namucuonensis</name>
    <dbReference type="NCBI Taxonomy" id="1035707"/>
    <lineage>
        <taxon>Bacteria</taxon>
        <taxon>Pseudomonadati</taxon>
        <taxon>Pseudomonadota</taxon>
        <taxon>Betaproteobacteria</taxon>
        <taxon>Burkholderiales</taxon>
        <taxon>Oxalobacteraceae</taxon>
        <taxon>Telluria group</taxon>
        <taxon>Pseudoduganella</taxon>
    </lineage>
</organism>
<evidence type="ECO:0000259" key="1">
    <source>
        <dbReference type="Pfam" id="PF13946"/>
    </source>
</evidence>
<gene>
    <name evidence="2" type="ORF">SAMN05216552_1021119</name>
</gene>
<dbReference type="RefSeq" id="WP_093557529.1">
    <property type="nucleotide sequence ID" value="NZ_FPBO01000021.1"/>
</dbReference>
<dbReference type="Proteomes" id="UP000199391">
    <property type="component" value="Unassembled WGS sequence"/>
</dbReference>